<dbReference type="AlphaFoldDB" id="X1CH64"/>
<evidence type="ECO:0000313" key="1">
    <source>
        <dbReference type="EMBL" id="GAG83571.1"/>
    </source>
</evidence>
<gene>
    <name evidence="1" type="ORF">S01H4_33940</name>
</gene>
<organism evidence="1">
    <name type="scientific">marine sediment metagenome</name>
    <dbReference type="NCBI Taxonomy" id="412755"/>
    <lineage>
        <taxon>unclassified sequences</taxon>
        <taxon>metagenomes</taxon>
        <taxon>ecological metagenomes</taxon>
    </lineage>
</organism>
<dbReference type="EMBL" id="BART01017914">
    <property type="protein sequence ID" value="GAG83571.1"/>
    <property type="molecule type" value="Genomic_DNA"/>
</dbReference>
<comment type="caution">
    <text evidence="1">The sequence shown here is derived from an EMBL/GenBank/DDBJ whole genome shotgun (WGS) entry which is preliminary data.</text>
</comment>
<reference evidence="1" key="1">
    <citation type="journal article" date="2014" name="Front. Microbiol.">
        <title>High frequency of phylogenetically diverse reductive dehalogenase-homologous genes in deep subseafloor sedimentary metagenomes.</title>
        <authorList>
            <person name="Kawai M."/>
            <person name="Futagami T."/>
            <person name="Toyoda A."/>
            <person name="Takaki Y."/>
            <person name="Nishi S."/>
            <person name="Hori S."/>
            <person name="Arai W."/>
            <person name="Tsubouchi T."/>
            <person name="Morono Y."/>
            <person name="Uchiyama I."/>
            <person name="Ito T."/>
            <person name="Fujiyama A."/>
            <person name="Inagaki F."/>
            <person name="Takami H."/>
        </authorList>
    </citation>
    <scope>NUCLEOTIDE SEQUENCE</scope>
    <source>
        <strain evidence="1">Expedition CK06-06</strain>
    </source>
</reference>
<proteinExistence type="predicted"/>
<name>X1CH64_9ZZZZ</name>
<sequence length="55" mass="6490">MSLLDRWDSFYTAYISRSPSDKKPKVDPSFQKENYSPEYRKYSSDNTLSYVVVSI</sequence>
<accession>X1CH64</accession>
<protein>
    <submittedName>
        <fullName evidence="1">Uncharacterized protein</fullName>
    </submittedName>
</protein>